<reference evidence="1" key="2">
    <citation type="journal article" date="2024" name="Plant">
        <title>Genomic evolution and insights into agronomic trait innovations of Sesamum species.</title>
        <authorList>
            <person name="Miao H."/>
            <person name="Wang L."/>
            <person name="Qu L."/>
            <person name="Liu H."/>
            <person name="Sun Y."/>
            <person name="Le M."/>
            <person name="Wang Q."/>
            <person name="Wei S."/>
            <person name="Zheng Y."/>
            <person name="Lin W."/>
            <person name="Duan Y."/>
            <person name="Cao H."/>
            <person name="Xiong S."/>
            <person name="Wang X."/>
            <person name="Wei L."/>
            <person name="Li C."/>
            <person name="Ma Q."/>
            <person name="Ju M."/>
            <person name="Zhao R."/>
            <person name="Li G."/>
            <person name="Mu C."/>
            <person name="Tian Q."/>
            <person name="Mei H."/>
            <person name="Zhang T."/>
            <person name="Gao T."/>
            <person name="Zhang H."/>
        </authorList>
    </citation>
    <scope>NUCLEOTIDE SEQUENCE</scope>
    <source>
        <strain evidence="1">KEN1</strain>
    </source>
</reference>
<organism evidence="1">
    <name type="scientific">Sesamum latifolium</name>
    <dbReference type="NCBI Taxonomy" id="2727402"/>
    <lineage>
        <taxon>Eukaryota</taxon>
        <taxon>Viridiplantae</taxon>
        <taxon>Streptophyta</taxon>
        <taxon>Embryophyta</taxon>
        <taxon>Tracheophyta</taxon>
        <taxon>Spermatophyta</taxon>
        <taxon>Magnoliopsida</taxon>
        <taxon>eudicotyledons</taxon>
        <taxon>Gunneridae</taxon>
        <taxon>Pentapetalae</taxon>
        <taxon>asterids</taxon>
        <taxon>lamiids</taxon>
        <taxon>Lamiales</taxon>
        <taxon>Pedaliaceae</taxon>
        <taxon>Sesamum</taxon>
    </lineage>
</organism>
<dbReference type="Pfam" id="PF02992">
    <property type="entry name" value="Transposase_21"/>
    <property type="match status" value="1"/>
</dbReference>
<dbReference type="EMBL" id="JACGWN010000008">
    <property type="protein sequence ID" value="KAL0440452.1"/>
    <property type="molecule type" value="Genomic_DNA"/>
</dbReference>
<gene>
    <name evidence="1" type="ORF">Slati_2528200</name>
</gene>
<dbReference type="InterPro" id="IPR004242">
    <property type="entry name" value="Transposase_21"/>
</dbReference>
<name>A0AAW2WFP5_9LAMI</name>
<protein>
    <submittedName>
        <fullName evidence="1">Uncharacterized protein</fullName>
    </submittedName>
</protein>
<accession>A0AAW2WFP5</accession>
<proteinExistence type="predicted"/>
<reference evidence="1" key="1">
    <citation type="submission" date="2020-06" db="EMBL/GenBank/DDBJ databases">
        <authorList>
            <person name="Li T."/>
            <person name="Hu X."/>
            <person name="Zhang T."/>
            <person name="Song X."/>
            <person name="Zhang H."/>
            <person name="Dai N."/>
            <person name="Sheng W."/>
            <person name="Hou X."/>
            <person name="Wei L."/>
        </authorList>
    </citation>
    <scope>NUCLEOTIDE SEQUENCE</scope>
    <source>
        <strain evidence="1">KEN1</strain>
        <tissue evidence="1">Leaf</tissue>
    </source>
</reference>
<comment type="caution">
    <text evidence="1">The sequence shown here is derived from an EMBL/GenBank/DDBJ whole genome shotgun (WGS) entry which is preliminary data.</text>
</comment>
<evidence type="ECO:0000313" key="1">
    <source>
        <dbReference type="EMBL" id="KAL0440452.1"/>
    </source>
</evidence>
<sequence length="194" mass="22122">MLMRMRDGAPDDGTSLCHIDPGPSSYYDGGPYDYVFGLADRFHDIVHAVEQPLRNDCIQSQLTSVAELKDNIDLDYCKFCGKARNRNKIPYPIFSRAPLGLCTNGFAPHRQYGHTYSCWPVILTPYNLPWGMCMSSEYMFLTMVIPGPSNLKRFIDVYLKPLIEELQNLWNMGVLTHDNAKDETSRCMLHSYGP</sequence>
<dbReference type="AlphaFoldDB" id="A0AAW2WFP5"/>